<dbReference type="InterPro" id="IPR001623">
    <property type="entry name" value="DnaJ_domain"/>
</dbReference>
<feature type="compositionally biased region" description="Low complexity" evidence="2">
    <location>
        <begin position="337"/>
        <end position="364"/>
    </location>
</feature>
<keyword evidence="3" id="KW-0472">Membrane</keyword>
<dbReference type="EMBL" id="CAUJNA010000334">
    <property type="protein sequence ID" value="CAJ1375626.1"/>
    <property type="molecule type" value="Genomic_DNA"/>
</dbReference>
<feature type="region of interest" description="Disordered" evidence="2">
    <location>
        <begin position="306"/>
        <end position="365"/>
    </location>
</feature>
<dbReference type="PANTHER" id="PTHR44825">
    <property type="match status" value="1"/>
</dbReference>
<comment type="caution">
    <text evidence="5">The sequence shown here is derived from an EMBL/GenBank/DDBJ whole genome shotgun (WGS) entry which is preliminary data.</text>
</comment>
<dbReference type="InterPro" id="IPR052763">
    <property type="entry name" value="DnaJ_C4"/>
</dbReference>
<dbReference type="Proteomes" id="UP001178507">
    <property type="component" value="Unassembled WGS sequence"/>
</dbReference>
<evidence type="ECO:0000259" key="4">
    <source>
        <dbReference type="PROSITE" id="PS50076"/>
    </source>
</evidence>
<feature type="domain" description="J" evidence="4">
    <location>
        <begin position="43"/>
        <end position="106"/>
    </location>
</feature>
<protein>
    <recommendedName>
        <fullName evidence="4">J domain-containing protein</fullName>
    </recommendedName>
</protein>
<feature type="transmembrane region" description="Helical" evidence="3">
    <location>
        <begin position="444"/>
        <end position="465"/>
    </location>
</feature>
<sequence length="606" mass="67342">MMWRTSTPSWDCRKVAESFAFRTVDHLNHVWGSVSCEPQHLCKACKGPDMHEGASPDEIKAAYHRLAKESHPDSLGRASAERFQEINHAYNTLLHVGLRRMYDLQLRRREAQERCERLERQVPFLTRLMSGPLGPMLMGACAALGAGSALVLGTMGAQAFMQSSEGFFWSTFRHLPDWFPGKWKLAAAMCYGQGHLEPDSSDWARQLLAAQHAPELQASSHASQLAALHARRSKLAASSAREAARQAVSLSQRAAAWLRPGHAGEAWAQRHADAADAAHGLGARLRTVAAESADFSAAHRALRAAQGAEQAMRRAKMAVSMPKDEAGVPKEPPSTEPPSTESQTASSSTSPQAAAASTAAPTLSPKEEDMYKGERMAAQTAGLCVLTICIVLVWFQSNAVDPAYHRKKNREGEEDSILARMGVLCCCCRRIACCASCLVQFIKLLASCNCATLSVMGLVVFLLGYGFKQLWDNHLIQPHLEEATIYLFFATIAFVIILVLLGSFVNWLRDRVGFVHNVVSFVDDKMDDVMDFFGLQDENEEEDSRIWSDVHAYKDRRLNARSMPQANQEADREERVPRGHRKMDTSLWWKRALFGKPKRRDPREVV</sequence>
<evidence type="ECO:0000313" key="5">
    <source>
        <dbReference type="EMBL" id="CAJ1375626.1"/>
    </source>
</evidence>
<dbReference type="Pfam" id="PF00226">
    <property type="entry name" value="DnaJ"/>
    <property type="match status" value="1"/>
</dbReference>
<proteinExistence type="predicted"/>
<organism evidence="5 6">
    <name type="scientific">Effrenium voratum</name>
    <dbReference type="NCBI Taxonomy" id="2562239"/>
    <lineage>
        <taxon>Eukaryota</taxon>
        <taxon>Sar</taxon>
        <taxon>Alveolata</taxon>
        <taxon>Dinophyceae</taxon>
        <taxon>Suessiales</taxon>
        <taxon>Symbiodiniaceae</taxon>
        <taxon>Effrenium</taxon>
    </lineage>
</organism>
<dbReference type="Gene3D" id="1.10.287.110">
    <property type="entry name" value="DnaJ domain"/>
    <property type="match status" value="1"/>
</dbReference>
<dbReference type="SUPFAM" id="SSF46565">
    <property type="entry name" value="Chaperone J-domain"/>
    <property type="match status" value="1"/>
</dbReference>
<dbReference type="AlphaFoldDB" id="A0AA36HUK3"/>
<evidence type="ECO:0000256" key="3">
    <source>
        <dbReference type="SAM" id="Phobius"/>
    </source>
</evidence>
<keyword evidence="3" id="KW-1133">Transmembrane helix</keyword>
<evidence type="ECO:0000256" key="1">
    <source>
        <dbReference type="SAM" id="Coils"/>
    </source>
</evidence>
<name>A0AA36HUK3_9DINO</name>
<dbReference type="SMART" id="SM00271">
    <property type="entry name" value="DnaJ"/>
    <property type="match status" value="1"/>
</dbReference>
<evidence type="ECO:0000313" key="6">
    <source>
        <dbReference type="Proteomes" id="UP001178507"/>
    </source>
</evidence>
<keyword evidence="3" id="KW-0812">Transmembrane</keyword>
<feature type="coiled-coil region" evidence="1">
    <location>
        <begin position="101"/>
        <end position="128"/>
    </location>
</feature>
<dbReference type="PANTHER" id="PTHR44825:SF1">
    <property type="entry name" value="DNAJ HOMOLOG SUBFAMILY C MEMBER 4"/>
    <property type="match status" value="1"/>
</dbReference>
<reference evidence="5" key="1">
    <citation type="submission" date="2023-08" db="EMBL/GenBank/DDBJ databases">
        <authorList>
            <person name="Chen Y."/>
            <person name="Shah S."/>
            <person name="Dougan E. K."/>
            <person name="Thang M."/>
            <person name="Chan C."/>
        </authorList>
    </citation>
    <scope>NUCLEOTIDE SEQUENCE</scope>
</reference>
<accession>A0AA36HUK3</accession>
<keyword evidence="1" id="KW-0175">Coiled coil</keyword>
<gene>
    <name evidence="5" type="ORF">EVOR1521_LOCUS4856</name>
</gene>
<dbReference type="PROSITE" id="PS50076">
    <property type="entry name" value="DNAJ_2"/>
    <property type="match status" value="1"/>
</dbReference>
<feature type="transmembrane region" description="Helical" evidence="3">
    <location>
        <begin position="485"/>
        <end position="508"/>
    </location>
</feature>
<dbReference type="CDD" id="cd06257">
    <property type="entry name" value="DnaJ"/>
    <property type="match status" value="1"/>
</dbReference>
<feature type="transmembrane region" description="Helical" evidence="3">
    <location>
        <begin position="376"/>
        <end position="397"/>
    </location>
</feature>
<keyword evidence="6" id="KW-1185">Reference proteome</keyword>
<dbReference type="InterPro" id="IPR036869">
    <property type="entry name" value="J_dom_sf"/>
</dbReference>
<evidence type="ECO:0000256" key="2">
    <source>
        <dbReference type="SAM" id="MobiDB-lite"/>
    </source>
</evidence>